<dbReference type="SUPFAM" id="SSF51182">
    <property type="entry name" value="RmlC-like cupins"/>
    <property type="match status" value="1"/>
</dbReference>
<keyword evidence="3" id="KW-1185">Reference proteome</keyword>
<reference evidence="2 3" key="1">
    <citation type="submission" date="2020-03" db="EMBL/GenBank/DDBJ databases">
        <title>Sequencing the genomes of 1000 actinobacteria strains.</title>
        <authorList>
            <person name="Klenk H.-P."/>
        </authorList>
    </citation>
    <scope>NUCLEOTIDE SEQUENCE [LARGE SCALE GENOMIC DNA]</scope>
    <source>
        <strain evidence="2 3">DSM 16403</strain>
    </source>
</reference>
<sequence>METTQTIPAEALRIPGSATLRFEGSDYGSGISFFLVDAEPGKGPDLHRHPYSETWVVLEGQATFDVGRTTFTAVAGDTAVVPADVWHGFKNSGASRLKIICIHASPTMIQEWFNQ</sequence>
<feature type="domain" description="Cupin type-2" evidence="1">
    <location>
        <begin position="35"/>
        <end position="102"/>
    </location>
</feature>
<dbReference type="Pfam" id="PF07883">
    <property type="entry name" value="Cupin_2"/>
    <property type="match status" value="1"/>
</dbReference>
<protein>
    <submittedName>
        <fullName evidence="2">Quercetin dioxygenase-like cupin family protein</fullName>
    </submittedName>
</protein>
<keyword evidence="2" id="KW-0560">Oxidoreductase</keyword>
<dbReference type="InterPro" id="IPR013096">
    <property type="entry name" value="Cupin_2"/>
</dbReference>
<dbReference type="InterPro" id="IPR011051">
    <property type="entry name" value="RmlC_Cupin_sf"/>
</dbReference>
<keyword evidence="2" id="KW-0223">Dioxygenase</keyword>
<dbReference type="InterPro" id="IPR053146">
    <property type="entry name" value="QDO-like"/>
</dbReference>
<dbReference type="Gene3D" id="2.60.120.10">
    <property type="entry name" value="Jelly Rolls"/>
    <property type="match status" value="1"/>
</dbReference>
<dbReference type="PANTHER" id="PTHR36440">
    <property type="entry name" value="PUTATIVE (AFU_ORTHOLOGUE AFUA_8G07350)-RELATED"/>
    <property type="match status" value="1"/>
</dbReference>
<comment type="caution">
    <text evidence="2">The sequence shown here is derived from an EMBL/GenBank/DDBJ whole genome shotgun (WGS) entry which is preliminary data.</text>
</comment>
<dbReference type="AlphaFoldDB" id="A0A846RL17"/>
<evidence type="ECO:0000313" key="2">
    <source>
        <dbReference type="EMBL" id="NJC23903.1"/>
    </source>
</evidence>
<dbReference type="GO" id="GO:0051213">
    <property type="term" value="F:dioxygenase activity"/>
    <property type="evidence" value="ECO:0007669"/>
    <property type="project" value="UniProtKB-KW"/>
</dbReference>
<gene>
    <name evidence="2" type="ORF">BJ994_002979</name>
</gene>
<evidence type="ECO:0000259" key="1">
    <source>
        <dbReference type="Pfam" id="PF07883"/>
    </source>
</evidence>
<proteinExistence type="predicted"/>
<accession>A0A846RL17</accession>
<dbReference type="Proteomes" id="UP000547458">
    <property type="component" value="Unassembled WGS sequence"/>
</dbReference>
<dbReference type="PANTHER" id="PTHR36440:SF1">
    <property type="entry name" value="PUTATIVE (AFU_ORTHOLOGUE AFUA_8G07350)-RELATED"/>
    <property type="match status" value="1"/>
</dbReference>
<organism evidence="2 3">
    <name type="scientific">Arthrobacter pigmenti</name>
    <dbReference type="NCBI Taxonomy" id="271432"/>
    <lineage>
        <taxon>Bacteria</taxon>
        <taxon>Bacillati</taxon>
        <taxon>Actinomycetota</taxon>
        <taxon>Actinomycetes</taxon>
        <taxon>Micrococcales</taxon>
        <taxon>Micrococcaceae</taxon>
        <taxon>Arthrobacter</taxon>
    </lineage>
</organism>
<name>A0A846RL17_9MICC</name>
<dbReference type="EMBL" id="JAATJL010000001">
    <property type="protein sequence ID" value="NJC23903.1"/>
    <property type="molecule type" value="Genomic_DNA"/>
</dbReference>
<dbReference type="RefSeq" id="WP_167995220.1">
    <property type="nucleotide sequence ID" value="NZ_JAATJL010000001.1"/>
</dbReference>
<dbReference type="InterPro" id="IPR014710">
    <property type="entry name" value="RmlC-like_jellyroll"/>
</dbReference>
<evidence type="ECO:0000313" key="3">
    <source>
        <dbReference type="Proteomes" id="UP000547458"/>
    </source>
</evidence>